<protein>
    <submittedName>
        <fullName evidence="1">Uncharacterized protein</fullName>
    </submittedName>
</protein>
<sequence>MLKHLAKVRVEFNAFDARAGSAAEFLAQCKSRKARMSNPDCDVTVKRRTDNSVPRVLVTYNNGKEEVLDASVLPAQQIRKQILKNAEMMETEQLFRQAGLEWPVIIPDEEIKLSEQQKKEK</sequence>
<evidence type="ECO:0000313" key="2">
    <source>
        <dbReference type="Proteomes" id="UP001162992"/>
    </source>
</evidence>
<reference evidence="2" key="1">
    <citation type="journal article" date="2024" name="Proc. Natl. Acad. Sci. U.S.A.">
        <title>Extraordinary preservation of gene collinearity over three hundred million years revealed in homosporous lycophytes.</title>
        <authorList>
            <person name="Li C."/>
            <person name="Wickell D."/>
            <person name="Kuo L.Y."/>
            <person name="Chen X."/>
            <person name="Nie B."/>
            <person name="Liao X."/>
            <person name="Peng D."/>
            <person name="Ji J."/>
            <person name="Jenkins J."/>
            <person name="Williams M."/>
            <person name="Shu S."/>
            <person name="Plott C."/>
            <person name="Barry K."/>
            <person name="Rajasekar S."/>
            <person name="Grimwood J."/>
            <person name="Han X."/>
            <person name="Sun S."/>
            <person name="Hou Z."/>
            <person name="He W."/>
            <person name="Dai G."/>
            <person name="Sun C."/>
            <person name="Schmutz J."/>
            <person name="Leebens-Mack J.H."/>
            <person name="Li F.W."/>
            <person name="Wang L."/>
        </authorList>
    </citation>
    <scope>NUCLEOTIDE SEQUENCE [LARGE SCALE GENOMIC DNA]</scope>
    <source>
        <strain evidence="2">cv. PW_Plant_1</strain>
    </source>
</reference>
<organism evidence="1 2">
    <name type="scientific">Diphasiastrum complanatum</name>
    <name type="common">Issler's clubmoss</name>
    <name type="synonym">Lycopodium complanatum</name>
    <dbReference type="NCBI Taxonomy" id="34168"/>
    <lineage>
        <taxon>Eukaryota</taxon>
        <taxon>Viridiplantae</taxon>
        <taxon>Streptophyta</taxon>
        <taxon>Embryophyta</taxon>
        <taxon>Tracheophyta</taxon>
        <taxon>Lycopodiopsida</taxon>
        <taxon>Lycopodiales</taxon>
        <taxon>Lycopodiaceae</taxon>
        <taxon>Lycopodioideae</taxon>
        <taxon>Diphasiastrum</taxon>
    </lineage>
</organism>
<proteinExistence type="predicted"/>
<keyword evidence="2" id="KW-1185">Reference proteome</keyword>
<evidence type="ECO:0000313" key="1">
    <source>
        <dbReference type="EMBL" id="KAJ7557802.1"/>
    </source>
</evidence>
<name>A0ACC2DU91_DIPCM</name>
<comment type="caution">
    <text evidence="1">The sequence shown here is derived from an EMBL/GenBank/DDBJ whole genome shotgun (WGS) entry which is preliminary data.</text>
</comment>
<accession>A0ACC2DU91</accession>
<dbReference type="EMBL" id="CM055095">
    <property type="protein sequence ID" value="KAJ7557802.1"/>
    <property type="molecule type" value="Genomic_DNA"/>
</dbReference>
<gene>
    <name evidence="1" type="ORF">O6H91_04G011000</name>
</gene>
<dbReference type="Proteomes" id="UP001162992">
    <property type="component" value="Chromosome 4"/>
</dbReference>